<name>A0A6B2LGU7_9EUKA</name>
<accession>A0A6B2LGU7</accession>
<dbReference type="Pfam" id="PF02141">
    <property type="entry name" value="DENN"/>
    <property type="match status" value="1"/>
</dbReference>
<feature type="domain" description="UDENN" evidence="1">
    <location>
        <begin position="1"/>
        <end position="209"/>
    </location>
</feature>
<dbReference type="PANTHER" id="PTHR13196:SF14">
    <property type="entry name" value="UDENN DOMAIN-CONTAINING PROTEIN"/>
    <property type="match status" value="1"/>
</dbReference>
<reference evidence="2" key="1">
    <citation type="journal article" date="2020" name="J. Eukaryot. Microbiol.">
        <title>De novo Sequencing, Assembly and Annotation of the Transcriptome for the Free-Living Testate Amoeba Arcella intermedia.</title>
        <authorList>
            <person name="Ribeiro G.M."/>
            <person name="Porfirio-Sousa A.L."/>
            <person name="Maurer-Alcala X.X."/>
            <person name="Katz L.A."/>
            <person name="Lahr D.J.G."/>
        </authorList>
    </citation>
    <scope>NUCLEOTIDE SEQUENCE</scope>
</reference>
<dbReference type="AlphaFoldDB" id="A0A6B2LGU7"/>
<dbReference type="Gene3D" id="3.40.50.11500">
    <property type="match status" value="1"/>
</dbReference>
<protein>
    <recommendedName>
        <fullName evidence="1">UDENN domain-containing protein</fullName>
    </recommendedName>
</protein>
<dbReference type="InterPro" id="IPR043153">
    <property type="entry name" value="DENN_C"/>
</dbReference>
<organism evidence="2">
    <name type="scientific">Arcella intermedia</name>
    <dbReference type="NCBI Taxonomy" id="1963864"/>
    <lineage>
        <taxon>Eukaryota</taxon>
        <taxon>Amoebozoa</taxon>
        <taxon>Tubulinea</taxon>
        <taxon>Elardia</taxon>
        <taxon>Arcellinida</taxon>
        <taxon>Sphaerothecina</taxon>
        <taxon>Arcellidae</taxon>
        <taxon>Arcella</taxon>
    </lineage>
</organism>
<dbReference type="InterPro" id="IPR001194">
    <property type="entry name" value="cDENN_dom"/>
</dbReference>
<proteinExistence type="predicted"/>
<dbReference type="InterPro" id="IPR040032">
    <property type="entry name" value="DENND1A/B/C"/>
</dbReference>
<evidence type="ECO:0000313" key="2">
    <source>
        <dbReference type="EMBL" id="NDV36194.1"/>
    </source>
</evidence>
<dbReference type="GO" id="GO:0005085">
    <property type="term" value="F:guanyl-nucleotide exchange factor activity"/>
    <property type="evidence" value="ECO:0007669"/>
    <property type="project" value="InterPro"/>
</dbReference>
<dbReference type="GO" id="GO:0032456">
    <property type="term" value="P:endocytic recycling"/>
    <property type="evidence" value="ECO:0007669"/>
    <property type="project" value="TreeGrafter"/>
</dbReference>
<dbReference type="EMBL" id="GIBP01007225">
    <property type="protein sequence ID" value="NDV36194.1"/>
    <property type="molecule type" value="Transcribed_RNA"/>
</dbReference>
<evidence type="ECO:0000259" key="1">
    <source>
        <dbReference type="PROSITE" id="PS50211"/>
    </source>
</evidence>
<dbReference type="GO" id="GO:0005829">
    <property type="term" value="C:cytosol"/>
    <property type="evidence" value="ECO:0007669"/>
    <property type="project" value="TreeGrafter"/>
</dbReference>
<dbReference type="InterPro" id="IPR037516">
    <property type="entry name" value="Tripartite_DENN"/>
</dbReference>
<dbReference type="FunFam" id="3.40.50.11500:FF:000004">
    <property type="entry name" value="DENN domain-containing protein 2C isoform X1"/>
    <property type="match status" value="1"/>
</dbReference>
<sequence>MLMARRIVIVSSTLAVLSSCILAIKHMVYPLDWQHIFIPILPEKLIDYLCAPMPFLIGILSSSMRLMADLPMEEVVILNVDTGSFHQKPVWESQIPESYSTALKKSLKFINQHKDQYEGRQLSLSVAHTFLRFWVKLWSGYTLFLKKNDRFKFDEFVLTKTPEEQKLLQAIGRSRLCHVFYKEQETLISSEEGLSNYILVTANFDELGNMIKSIPQQLHPSHSQL</sequence>
<dbReference type="GO" id="GO:1901981">
    <property type="term" value="F:phosphatidylinositol phosphate binding"/>
    <property type="evidence" value="ECO:0007669"/>
    <property type="project" value="TreeGrafter"/>
</dbReference>
<dbReference type="GO" id="GO:0006897">
    <property type="term" value="P:endocytosis"/>
    <property type="evidence" value="ECO:0007669"/>
    <property type="project" value="TreeGrafter"/>
</dbReference>
<dbReference type="PROSITE" id="PS50211">
    <property type="entry name" value="DENN"/>
    <property type="match status" value="1"/>
</dbReference>
<dbReference type="PROSITE" id="PS51257">
    <property type="entry name" value="PROKAR_LIPOPROTEIN"/>
    <property type="match status" value="1"/>
</dbReference>
<dbReference type="PANTHER" id="PTHR13196">
    <property type="entry name" value="DENN DOMAIN-CONTAINING"/>
    <property type="match status" value="1"/>
</dbReference>
<dbReference type="SMART" id="SM00799">
    <property type="entry name" value="DENN"/>
    <property type="match status" value="1"/>
</dbReference>